<evidence type="ECO:0000256" key="11">
    <source>
        <dbReference type="SAM" id="SignalP"/>
    </source>
</evidence>
<feature type="signal peptide" evidence="11">
    <location>
        <begin position="1"/>
        <end position="16"/>
    </location>
</feature>
<evidence type="ECO:0000256" key="8">
    <source>
        <dbReference type="ARBA" id="ARBA00023114"/>
    </source>
</evidence>
<dbReference type="RefSeq" id="WP_161071064.1">
    <property type="nucleotide sequence ID" value="NZ_WWCU01000003.1"/>
</dbReference>
<dbReference type="GO" id="GO:0015288">
    <property type="term" value="F:porin activity"/>
    <property type="evidence" value="ECO:0007669"/>
    <property type="project" value="UniProtKB-KW"/>
</dbReference>
<feature type="chain" id="PRO_5031491275" evidence="11">
    <location>
        <begin position="17"/>
        <end position="356"/>
    </location>
</feature>
<accession>A0A7X4KL40</accession>
<evidence type="ECO:0000256" key="3">
    <source>
        <dbReference type="ARBA" id="ARBA00022448"/>
    </source>
</evidence>
<dbReference type="Pfam" id="PF13609">
    <property type="entry name" value="Porin_4"/>
    <property type="match status" value="1"/>
</dbReference>
<dbReference type="EMBL" id="WWCU01000003">
    <property type="protein sequence ID" value="MYN06688.1"/>
    <property type="molecule type" value="Genomic_DNA"/>
</dbReference>
<comment type="subcellular location">
    <subcellularLocation>
        <location evidence="1">Cell outer membrane</location>
        <topology evidence="1">Multi-pass membrane protein</topology>
    </subcellularLocation>
</comment>
<dbReference type="InterPro" id="IPR050298">
    <property type="entry name" value="Gram-neg_bact_OMP"/>
</dbReference>
<keyword evidence="7" id="KW-0406">Ion transport</keyword>
<evidence type="ECO:0000256" key="7">
    <source>
        <dbReference type="ARBA" id="ARBA00023065"/>
    </source>
</evidence>
<keyword evidence="8" id="KW-0626">Porin</keyword>
<dbReference type="Gene3D" id="2.40.160.10">
    <property type="entry name" value="Porin"/>
    <property type="match status" value="1"/>
</dbReference>
<dbReference type="GO" id="GO:0046930">
    <property type="term" value="C:pore complex"/>
    <property type="evidence" value="ECO:0007669"/>
    <property type="project" value="UniProtKB-KW"/>
</dbReference>
<sequence>MRYLLLLSCMPSLACAQQAVTVFGVADTYVAQVRADGLAAANRADASGLLASRIGLRGREDLGGGLAANFLLEAGLNSDDGSQADGNRLFNRQAWAGLSGPWGELRLGRQNTPQFYMNGKFDAFTSGTYASGWNNLFGAPPRADNAVGLFSPSMGGVRLQALLARGATGGAAPLEEAAANRNIHLAAEYEGQGLYLGANWQTVRTAASGTVARRASAGGSYALAGAGASRGWTLYASAGRESRADGTQSTRLLQLSAQYRFSPQAALGFGWAGLHDKIDPKKVAGHGDARQLGLLYRYWLSPRTTLYGALAQLRQDEGRSSFALLGAAVVAPAAQVRSPLPGGDIRGAQAGILHTF</sequence>
<evidence type="ECO:0000259" key="12">
    <source>
        <dbReference type="Pfam" id="PF13609"/>
    </source>
</evidence>
<keyword evidence="14" id="KW-1185">Reference proteome</keyword>
<dbReference type="AlphaFoldDB" id="A0A7X4KL40"/>
<keyword evidence="10" id="KW-0998">Cell outer membrane</keyword>
<dbReference type="PANTHER" id="PTHR34501">
    <property type="entry name" value="PROTEIN YDDL-RELATED"/>
    <property type="match status" value="1"/>
</dbReference>
<dbReference type="CDD" id="cd00342">
    <property type="entry name" value="gram_neg_porins"/>
    <property type="match status" value="1"/>
</dbReference>
<keyword evidence="9" id="KW-0472">Membrane</keyword>
<dbReference type="SUPFAM" id="SSF56935">
    <property type="entry name" value="Porins"/>
    <property type="match status" value="1"/>
</dbReference>
<feature type="domain" description="Porin" evidence="12">
    <location>
        <begin position="7"/>
        <end position="317"/>
    </location>
</feature>
<evidence type="ECO:0000256" key="1">
    <source>
        <dbReference type="ARBA" id="ARBA00004571"/>
    </source>
</evidence>
<evidence type="ECO:0000256" key="4">
    <source>
        <dbReference type="ARBA" id="ARBA00022452"/>
    </source>
</evidence>
<comment type="caution">
    <text evidence="13">The sequence shown here is derived from an EMBL/GenBank/DDBJ whole genome shotgun (WGS) entry which is preliminary data.</text>
</comment>
<dbReference type="GO" id="GO:0006811">
    <property type="term" value="P:monoatomic ion transport"/>
    <property type="evidence" value="ECO:0007669"/>
    <property type="project" value="UniProtKB-KW"/>
</dbReference>
<name>A0A7X4KL40_9BURK</name>
<evidence type="ECO:0000256" key="10">
    <source>
        <dbReference type="ARBA" id="ARBA00023237"/>
    </source>
</evidence>
<dbReference type="InterPro" id="IPR023614">
    <property type="entry name" value="Porin_dom_sf"/>
</dbReference>
<dbReference type="GO" id="GO:0009279">
    <property type="term" value="C:cell outer membrane"/>
    <property type="evidence" value="ECO:0007669"/>
    <property type="project" value="UniProtKB-SubCell"/>
</dbReference>
<proteinExistence type="predicted"/>
<evidence type="ECO:0000256" key="2">
    <source>
        <dbReference type="ARBA" id="ARBA00011233"/>
    </source>
</evidence>
<gene>
    <name evidence="13" type="ORF">GTP77_04985</name>
</gene>
<evidence type="ECO:0000313" key="13">
    <source>
        <dbReference type="EMBL" id="MYN06688.1"/>
    </source>
</evidence>
<evidence type="ECO:0000256" key="6">
    <source>
        <dbReference type="ARBA" id="ARBA00022729"/>
    </source>
</evidence>
<keyword evidence="5" id="KW-0812">Transmembrane</keyword>
<evidence type="ECO:0000256" key="9">
    <source>
        <dbReference type="ARBA" id="ARBA00023136"/>
    </source>
</evidence>
<protein>
    <submittedName>
        <fullName evidence="13">Porin</fullName>
    </submittedName>
</protein>
<reference evidence="13 14" key="1">
    <citation type="submission" date="2019-12" db="EMBL/GenBank/DDBJ databases">
        <title>Novel species isolated from a subtropical stream in China.</title>
        <authorList>
            <person name="Lu H."/>
        </authorList>
    </citation>
    <scope>NUCLEOTIDE SEQUENCE [LARGE SCALE GENOMIC DNA]</scope>
    <source>
        <strain evidence="13 14">FT127W</strain>
    </source>
</reference>
<keyword evidence="3" id="KW-0813">Transport</keyword>
<organism evidence="13 14">
    <name type="scientific">Pseudoduganella aquatica</name>
    <dbReference type="NCBI Taxonomy" id="2660641"/>
    <lineage>
        <taxon>Bacteria</taxon>
        <taxon>Pseudomonadati</taxon>
        <taxon>Pseudomonadota</taxon>
        <taxon>Betaproteobacteria</taxon>
        <taxon>Burkholderiales</taxon>
        <taxon>Oxalobacteraceae</taxon>
        <taxon>Telluria group</taxon>
        <taxon>Pseudoduganella</taxon>
    </lineage>
</organism>
<dbReference type="PANTHER" id="PTHR34501:SF9">
    <property type="entry name" value="MAJOR OUTER MEMBRANE PROTEIN P.IA"/>
    <property type="match status" value="1"/>
</dbReference>
<dbReference type="InterPro" id="IPR033900">
    <property type="entry name" value="Gram_neg_porin_domain"/>
</dbReference>
<keyword evidence="6 11" id="KW-0732">Signal</keyword>
<evidence type="ECO:0000313" key="14">
    <source>
        <dbReference type="Proteomes" id="UP000450676"/>
    </source>
</evidence>
<evidence type="ECO:0000256" key="5">
    <source>
        <dbReference type="ARBA" id="ARBA00022692"/>
    </source>
</evidence>
<comment type="subunit">
    <text evidence="2">Homotrimer.</text>
</comment>
<keyword evidence="4" id="KW-1134">Transmembrane beta strand</keyword>
<dbReference type="Proteomes" id="UP000450676">
    <property type="component" value="Unassembled WGS sequence"/>
</dbReference>